<feature type="transmembrane region" description="Helical" evidence="5">
    <location>
        <begin position="213"/>
        <end position="235"/>
    </location>
</feature>
<dbReference type="PANTHER" id="PTHR31465">
    <property type="entry name" value="PROTEIN RTA1-RELATED"/>
    <property type="match status" value="1"/>
</dbReference>
<proteinExistence type="predicted"/>
<dbReference type="EMBL" id="JAPDRN010000064">
    <property type="protein sequence ID" value="KAJ9630120.1"/>
    <property type="molecule type" value="Genomic_DNA"/>
</dbReference>
<sequence length="317" mass="35013">MTSGKFHNCTTVSPACPVSGTTYGYIPNAPANYTLAVVFGICALLQLALGVFFRTWTFMIALAAGCIMELVGYIGRIKLRHNVWNRSAFSQQIVCLIIAPSFIAAGIYLSLKHIVLYLGPQHSRLKPRLYTWVFIGCDIFSIVVQAAGGAIAGSAKSDDPTLLKVGNDTMIAGIGIQVVTMVICSLLALDFAIRYLKRAERPRKSMSIDHTRFRLFCVAEIFAFIAVLIRCIYRIPEMAGGWGNSLMRKEDEFLILDGMMVALAAATLTLFHPGLFFPLMSGRWKTEAKLNNEREVLFSMQGMQQEQQSKRPSSGAH</sequence>
<evidence type="ECO:0008006" key="8">
    <source>
        <dbReference type="Google" id="ProtNLM"/>
    </source>
</evidence>
<feature type="transmembrane region" description="Helical" evidence="5">
    <location>
        <begin position="129"/>
        <end position="151"/>
    </location>
</feature>
<dbReference type="GO" id="GO:0000324">
    <property type="term" value="C:fungal-type vacuole"/>
    <property type="evidence" value="ECO:0007669"/>
    <property type="project" value="TreeGrafter"/>
</dbReference>
<feature type="transmembrane region" description="Helical" evidence="5">
    <location>
        <begin position="60"/>
        <end position="77"/>
    </location>
</feature>
<dbReference type="Proteomes" id="UP001172681">
    <property type="component" value="Unassembled WGS sequence"/>
</dbReference>
<accession>A0AA38XZF6</accession>
<gene>
    <name evidence="6" type="ORF">H2204_008625</name>
</gene>
<keyword evidence="7" id="KW-1185">Reference proteome</keyword>
<evidence type="ECO:0000313" key="7">
    <source>
        <dbReference type="Proteomes" id="UP001172681"/>
    </source>
</evidence>
<dbReference type="AlphaFoldDB" id="A0AA38XZF6"/>
<protein>
    <recommendedName>
        <fullName evidence="8">Sphingoid long-chain base transporter RSB1</fullName>
    </recommendedName>
</protein>
<dbReference type="Pfam" id="PF04479">
    <property type="entry name" value="RTA1"/>
    <property type="match status" value="1"/>
</dbReference>
<comment type="caution">
    <text evidence="6">The sequence shown here is derived from an EMBL/GenBank/DDBJ whole genome shotgun (WGS) entry which is preliminary data.</text>
</comment>
<organism evidence="6 7">
    <name type="scientific">Knufia peltigerae</name>
    <dbReference type="NCBI Taxonomy" id="1002370"/>
    <lineage>
        <taxon>Eukaryota</taxon>
        <taxon>Fungi</taxon>
        <taxon>Dikarya</taxon>
        <taxon>Ascomycota</taxon>
        <taxon>Pezizomycotina</taxon>
        <taxon>Eurotiomycetes</taxon>
        <taxon>Chaetothyriomycetidae</taxon>
        <taxon>Chaetothyriales</taxon>
        <taxon>Trichomeriaceae</taxon>
        <taxon>Knufia</taxon>
    </lineage>
</organism>
<feature type="transmembrane region" description="Helical" evidence="5">
    <location>
        <begin position="171"/>
        <end position="193"/>
    </location>
</feature>
<evidence type="ECO:0000256" key="1">
    <source>
        <dbReference type="ARBA" id="ARBA00004141"/>
    </source>
</evidence>
<comment type="subcellular location">
    <subcellularLocation>
        <location evidence="1">Membrane</location>
        <topology evidence="1">Multi-pass membrane protein</topology>
    </subcellularLocation>
</comment>
<keyword evidence="3 5" id="KW-1133">Transmembrane helix</keyword>
<keyword evidence="4 5" id="KW-0472">Membrane</keyword>
<dbReference type="GO" id="GO:0005886">
    <property type="term" value="C:plasma membrane"/>
    <property type="evidence" value="ECO:0007669"/>
    <property type="project" value="TreeGrafter"/>
</dbReference>
<feature type="transmembrane region" description="Helical" evidence="5">
    <location>
        <begin position="255"/>
        <end position="279"/>
    </location>
</feature>
<feature type="transmembrane region" description="Helical" evidence="5">
    <location>
        <begin position="89"/>
        <end position="109"/>
    </location>
</feature>
<evidence type="ECO:0000256" key="4">
    <source>
        <dbReference type="ARBA" id="ARBA00023136"/>
    </source>
</evidence>
<dbReference type="InterPro" id="IPR007568">
    <property type="entry name" value="RTA1"/>
</dbReference>
<name>A0AA38XZF6_9EURO</name>
<keyword evidence="2 5" id="KW-0812">Transmembrane</keyword>
<evidence type="ECO:0000256" key="2">
    <source>
        <dbReference type="ARBA" id="ARBA00022692"/>
    </source>
</evidence>
<reference evidence="6" key="1">
    <citation type="submission" date="2022-10" db="EMBL/GenBank/DDBJ databases">
        <title>Culturing micro-colonial fungi from biological soil crusts in the Mojave desert and describing Neophaeococcomyces mojavensis, and introducing the new genera and species Taxawa tesnikishii.</title>
        <authorList>
            <person name="Kurbessoian T."/>
            <person name="Stajich J.E."/>
        </authorList>
    </citation>
    <scope>NUCLEOTIDE SEQUENCE</scope>
    <source>
        <strain evidence="6">TK_35</strain>
    </source>
</reference>
<feature type="transmembrane region" description="Helical" evidence="5">
    <location>
        <begin position="33"/>
        <end position="53"/>
    </location>
</feature>
<evidence type="ECO:0000256" key="3">
    <source>
        <dbReference type="ARBA" id="ARBA00022989"/>
    </source>
</evidence>
<evidence type="ECO:0000313" key="6">
    <source>
        <dbReference type="EMBL" id="KAJ9630120.1"/>
    </source>
</evidence>
<dbReference type="PANTHER" id="PTHR31465:SF8">
    <property type="entry name" value="DOMAIN PROTEIN, PUTATIVE (AFU_ORTHOLOGUE AFUA_6G14140)-RELATED"/>
    <property type="match status" value="1"/>
</dbReference>
<evidence type="ECO:0000256" key="5">
    <source>
        <dbReference type="SAM" id="Phobius"/>
    </source>
</evidence>